<accession>A0A5N0E9V5</accession>
<keyword evidence="2" id="KW-0560">Oxidoreductase</keyword>
<dbReference type="SUPFAM" id="SSF54909">
    <property type="entry name" value="Dimeric alpha+beta barrel"/>
    <property type="match status" value="1"/>
</dbReference>
<dbReference type="AlphaFoldDB" id="A0A5N0E9V5"/>
<evidence type="ECO:0000259" key="1">
    <source>
        <dbReference type="PROSITE" id="PS51725"/>
    </source>
</evidence>
<dbReference type="Pfam" id="PF03992">
    <property type="entry name" value="ABM"/>
    <property type="match status" value="1"/>
</dbReference>
<reference evidence="2 3" key="1">
    <citation type="submission" date="2019-09" db="EMBL/GenBank/DDBJ databases">
        <authorList>
            <person name="Wang X."/>
        </authorList>
    </citation>
    <scope>NUCLEOTIDE SEQUENCE [LARGE SCALE GENOMIC DNA]</scope>
    <source>
        <strain evidence="2 3">CICC 11023</strain>
    </source>
</reference>
<dbReference type="PROSITE" id="PS51725">
    <property type="entry name" value="ABM"/>
    <property type="match status" value="1"/>
</dbReference>
<protein>
    <submittedName>
        <fullName evidence="2">Antibiotic biosynthesis monooxygenase</fullName>
    </submittedName>
</protein>
<evidence type="ECO:0000313" key="3">
    <source>
        <dbReference type="Proteomes" id="UP000323876"/>
    </source>
</evidence>
<sequence>MTVIEEHADCATLINIFTVKPEHARQLVELLNTATTEVMQDMPGFISANIHLSLDGMRVVNYAQWQTAEDFQAMMQDPRASEHLSRCAAIASAFDPHLYDVEAVHVASAQT</sequence>
<keyword evidence="3" id="KW-1185">Reference proteome</keyword>
<dbReference type="RefSeq" id="WP_150404789.1">
    <property type="nucleotide sequence ID" value="NZ_VXLC01000014.1"/>
</dbReference>
<gene>
    <name evidence="2" type="ORF">F3087_26890</name>
</gene>
<evidence type="ECO:0000313" key="2">
    <source>
        <dbReference type="EMBL" id="KAA8886218.1"/>
    </source>
</evidence>
<name>A0A5N0E9V5_9NOCA</name>
<dbReference type="Gene3D" id="3.30.70.100">
    <property type="match status" value="1"/>
</dbReference>
<dbReference type="Proteomes" id="UP000323876">
    <property type="component" value="Unassembled WGS sequence"/>
</dbReference>
<dbReference type="GO" id="GO:0004497">
    <property type="term" value="F:monooxygenase activity"/>
    <property type="evidence" value="ECO:0007669"/>
    <property type="project" value="UniProtKB-KW"/>
</dbReference>
<dbReference type="EMBL" id="VXLC01000014">
    <property type="protein sequence ID" value="KAA8886218.1"/>
    <property type="molecule type" value="Genomic_DNA"/>
</dbReference>
<organism evidence="2 3">
    <name type="scientific">Nocardia colli</name>
    <dbReference type="NCBI Taxonomy" id="2545717"/>
    <lineage>
        <taxon>Bacteria</taxon>
        <taxon>Bacillati</taxon>
        <taxon>Actinomycetota</taxon>
        <taxon>Actinomycetes</taxon>
        <taxon>Mycobacteriales</taxon>
        <taxon>Nocardiaceae</taxon>
        <taxon>Nocardia</taxon>
    </lineage>
</organism>
<dbReference type="OrthoDB" id="1493813at2"/>
<dbReference type="InterPro" id="IPR011008">
    <property type="entry name" value="Dimeric_a/b-barrel"/>
</dbReference>
<proteinExistence type="predicted"/>
<feature type="domain" description="ABM" evidence="1">
    <location>
        <begin position="11"/>
        <end position="106"/>
    </location>
</feature>
<keyword evidence="2" id="KW-0503">Monooxygenase</keyword>
<comment type="caution">
    <text evidence="2">The sequence shown here is derived from an EMBL/GenBank/DDBJ whole genome shotgun (WGS) entry which is preliminary data.</text>
</comment>
<dbReference type="InterPro" id="IPR007138">
    <property type="entry name" value="ABM_dom"/>
</dbReference>